<feature type="compositionally biased region" description="Basic and acidic residues" evidence="1">
    <location>
        <begin position="210"/>
        <end position="225"/>
    </location>
</feature>
<feature type="transmembrane region" description="Helical" evidence="2">
    <location>
        <begin position="62"/>
        <end position="89"/>
    </location>
</feature>
<name>A0A4T0FT50_9BASI</name>
<feature type="compositionally biased region" description="Pro residues" evidence="1">
    <location>
        <begin position="340"/>
        <end position="381"/>
    </location>
</feature>
<feature type="region of interest" description="Disordered" evidence="1">
    <location>
        <begin position="340"/>
        <end position="385"/>
    </location>
</feature>
<feature type="transmembrane region" description="Helical" evidence="2">
    <location>
        <begin position="95"/>
        <end position="119"/>
    </location>
</feature>
<keyword evidence="2" id="KW-0472">Membrane</keyword>
<feature type="compositionally biased region" description="Low complexity" evidence="1">
    <location>
        <begin position="275"/>
        <end position="301"/>
    </location>
</feature>
<feature type="compositionally biased region" description="Basic and acidic residues" evidence="1">
    <location>
        <begin position="546"/>
        <end position="560"/>
    </location>
</feature>
<dbReference type="GO" id="GO:0005886">
    <property type="term" value="C:plasma membrane"/>
    <property type="evidence" value="ECO:0007669"/>
    <property type="project" value="InterPro"/>
</dbReference>
<gene>
    <name evidence="3" type="ORF">E3P99_01197</name>
</gene>
<feature type="compositionally biased region" description="Polar residues" evidence="1">
    <location>
        <begin position="402"/>
        <end position="411"/>
    </location>
</feature>
<evidence type="ECO:0000313" key="3">
    <source>
        <dbReference type="EMBL" id="TIA91235.1"/>
    </source>
</evidence>
<organism evidence="3 4">
    <name type="scientific">Wallemia hederae</name>
    <dbReference type="NCBI Taxonomy" id="1540922"/>
    <lineage>
        <taxon>Eukaryota</taxon>
        <taxon>Fungi</taxon>
        <taxon>Dikarya</taxon>
        <taxon>Basidiomycota</taxon>
        <taxon>Wallemiomycotina</taxon>
        <taxon>Wallemiomycetes</taxon>
        <taxon>Wallemiales</taxon>
        <taxon>Wallemiaceae</taxon>
        <taxon>Wallemia</taxon>
    </lineage>
</organism>
<keyword evidence="4" id="KW-1185">Reference proteome</keyword>
<reference evidence="3 4" key="1">
    <citation type="submission" date="2019-03" db="EMBL/GenBank/DDBJ databases">
        <title>Sequencing 23 genomes of Wallemia ichthyophaga.</title>
        <authorList>
            <person name="Gostincar C."/>
        </authorList>
    </citation>
    <scope>NUCLEOTIDE SEQUENCE [LARGE SCALE GENOMIC DNA]</scope>
    <source>
        <strain evidence="3 4">EXF-5753</strain>
    </source>
</reference>
<feature type="region of interest" description="Disordered" evidence="1">
    <location>
        <begin position="190"/>
        <end position="320"/>
    </location>
</feature>
<feature type="compositionally biased region" description="Basic and acidic residues" evidence="1">
    <location>
        <begin position="190"/>
        <end position="203"/>
    </location>
</feature>
<dbReference type="Pfam" id="PF06687">
    <property type="entry name" value="SUR7"/>
    <property type="match status" value="1"/>
</dbReference>
<evidence type="ECO:0000256" key="1">
    <source>
        <dbReference type="SAM" id="MobiDB-lite"/>
    </source>
</evidence>
<dbReference type="AlphaFoldDB" id="A0A4T0FT50"/>
<sequence>MFNARIELGTLGYCVYIEDGKSCIEPTLGYTINLEQVGLEDFLQLSQVQEFLDLIPQSVIKWVTYVFVLHFISLGLSFFTVLIGIFSHIRELGRSYWSSLVSILACVVAITTFAFDLAVAVITRNKFKSTDMAKAEIGQSVWLVLAAAVIVSSARLGFGADTSKLIISVFMFLTGIAMSRRQHKRRDLFDSEKDKGSHHEHNQNDTYGMGERRKLNKQDRDKPDDSSSVSFSPLPGSYPSDQQPLAANAGRPYEHSHWDDTQSTVNGGQAHEFAQHTQQQHQPQQPQQPQQVQEVQPQMQQNHHHQQQHMDPGRPTSPFEQQMMTQPMLAPYIPQPSISPLPFARSPPPPLSFAVSSPPPIPNSMSPPPMPYARSPPPQGPPGHMFAMPQMPMYYNPAVQASQYSQSTPSEHSTEHSLPNGASYWPNPTGLMPNYGNDGIISRVTSPVNTGQFHMTNNVAQQAAAGALSAYQTNSNDEKKTDEMNNEPLPSAPASSPPIQTNAVPMAARKPKKQQWTAPLIKSPPPPEIYAEPEGDPYRSARAIPRRMDQEDSKEPPPYQ</sequence>
<dbReference type="EMBL" id="SPNW01000013">
    <property type="protein sequence ID" value="TIA91235.1"/>
    <property type="molecule type" value="Genomic_DNA"/>
</dbReference>
<evidence type="ECO:0000313" key="4">
    <source>
        <dbReference type="Proteomes" id="UP000310189"/>
    </source>
</evidence>
<dbReference type="Proteomes" id="UP000310189">
    <property type="component" value="Unassembled WGS sequence"/>
</dbReference>
<dbReference type="OrthoDB" id="3365245at2759"/>
<feature type="transmembrane region" description="Helical" evidence="2">
    <location>
        <begin position="140"/>
        <end position="158"/>
    </location>
</feature>
<feature type="region of interest" description="Disordered" evidence="1">
    <location>
        <begin position="402"/>
        <end position="425"/>
    </location>
</feature>
<protein>
    <submittedName>
        <fullName evidence="3">Uncharacterized protein</fullName>
    </submittedName>
</protein>
<evidence type="ECO:0000256" key="2">
    <source>
        <dbReference type="SAM" id="Phobius"/>
    </source>
</evidence>
<keyword evidence="2" id="KW-1133">Transmembrane helix</keyword>
<accession>A0A4T0FT50</accession>
<feature type="region of interest" description="Disordered" evidence="1">
    <location>
        <begin position="467"/>
        <end position="560"/>
    </location>
</feature>
<feature type="compositionally biased region" description="Low complexity" evidence="1">
    <location>
        <begin position="226"/>
        <end position="237"/>
    </location>
</feature>
<dbReference type="InterPro" id="IPR009571">
    <property type="entry name" value="SUR7/Rim9-like_fungi"/>
</dbReference>
<feature type="compositionally biased region" description="Low complexity" evidence="1">
    <location>
        <begin position="488"/>
        <end position="498"/>
    </location>
</feature>
<keyword evidence="2" id="KW-0812">Transmembrane</keyword>
<proteinExistence type="predicted"/>
<comment type="caution">
    <text evidence="3">The sequence shown here is derived from an EMBL/GenBank/DDBJ whole genome shotgun (WGS) entry which is preliminary data.</text>
</comment>